<dbReference type="Pfam" id="PF00027">
    <property type="entry name" value="cNMP_binding"/>
    <property type="match status" value="1"/>
</dbReference>
<feature type="domain" description="Cyclic nucleotide-binding" evidence="1">
    <location>
        <begin position="16"/>
        <end position="122"/>
    </location>
</feature>
<dbReference type="PANTHER" id="PTHR24567:SF26">
    <property type="entry name" value="REGULATORY PROTEIN YEIL"/>
    <property type="match status" value="1"/>
</dbReference>
<dbReference type="GO" id="GO:0003700">
    <property type="term" value="F:DNA-binding transcription factor activity"/>
    <property type="evidence" value="ECO:0007669"/>
    <property type="project" value="TreeGrafter"/>
</dbReference>
<dbReference type="GO" id="GO:0005829">
    <property type="term" value="C:cytosol"/>
    <property type="evidence" value="ECO:0007669"/>
    <property type="project" value="TreeGrafter"/>
</dbReference>
<dbReference type="Gene3D" id="2.60.120.10">
    <property type="entry name" value="Jelly Rolls"/>
    <property type="match status" value="1"/>
</dbReference>
<dbReference type="PROSITE" id="PS50042">
    <property type="entry name" value="CNMP_BINDING_3"/>
    <property type="match status" value="1"/>
</dbReference>
<dbReference type="InterPro" id="IPR050397">
    <property type="entry name" value="Env_Response_Regulators"/>
</dbReference>
<dbReference type="SUPFAM" id="SSF51206">
    <property type="entry name" value="cAMP-binding domain-like"/>
    <property type="match status" value="1"/>
</dbReference>
<keyword evidence="2" id="KW-0238">DNA-binding</keyword>
<evidence type="ECO:0000259" key="1">
    <source>
        <dbReference type="PROSITE" id="PS50042"/>
    </source>
</evidence>
<protein>
    <submittedName>
        <fullName evidence="2">DNA-binding transcriptional dual regulator Crp</fullName>
    </submittedName>
</protein>
<evidence type="ECO:0000313" key="2">
    <source>
        <dbReference type="EMBL" id="OIR11775.1"/>
    </source>
</evidence>
<dbReference type="GO" id="GO:0003677">
    <property type="term" value="F:DNA binding"/>
    <property type="evidence" value="ECO:0007669"/>
    <property type="project" value="UniProtKB-KW"/>
</dbReference>
<dbReference type="InterPro" id="IPR014710">
    <property type="entry name" value="RmlC-like_jellyroll"/>
</dbReference>
<name>A0A1J5STG5_9ZZZZ</name>
<gene>
    <name evidence="2" type="ORF">GALL_66310</name>
</gene>
<dbReference type="EMBL" id="MLJW01000019">
    <property type="protein sequence ID" value="OIR11775.1"/>
    <property type="molecule type" value="Genomic_DNA"/>
</dbReference>
<proteinExistence type="predicted"/>
<dbReference type="InterPro" id="IPR000595">
    <property type="entry name" value="cNMP-bd_dom"/>
</dbReference>
<reference evidence="2" key="1">
    <citation type="submission" date="2016-10" db="EMBL/GenBank/DDBJ databases">
        <title>Sequence of Gallionella enrichment culture.</title>
        <authorList>
            <person name="Poehlein A."/>
            <person name="Muehling M."/>
            <person name="Daniel R."/>
        </authorList>
    </citation>
    <scope>NUCLEOTIDE SEQUENCE</scope>
</reference>
<accession>A0A1J5STG5</accession>
<sequence>MSTSNLVLQTLNNSTLTEELRDAEIEILAKLFEVKEFKSGEALLRPGEERLKNSLIVLASGEVEATATLGGEQATLHLLQPGDLAGIITFAGGNVSQISATVVAKTDCQVLLLERSKFEALLNTQPAIVYYVMRGIVRHTHGIVRRMNTETVEMSNYIYKTKGRF</sequence>
<dbReference type="PANTHER" id="PTHR24567">
    <property type="entry name" value="CRP FAMILY TRANSCRIPTIONAL REGULATORY PROTEIN"/>
    <property type="match status" value="1"/>
</dbReference>
<dbReference type="InterPro" id="IPR018490">
    <property type="entry name" value="cNMP-bd_dom_sf"/>
</dbReference>
<dbReference type="CDD" id="cd00038">
    <property type="entry name" value="CAP_ED"/>
    <property type="match status" value="1"/>
</dbReference>
<dbReference type="AlphaFoldDB" id="A0A1J5STG5"/>
<organism evidence="2">
    <name type="scientific">mine drainage metagenome</name>
    <dbReference type="NCBI Taxonomy" id="410659"/>
    <lineage>
        <taxon>unclassified sequences</taxon>
        <taxon>metagenomes</taxon>
        <taxon>ecological metagenomes</taxon>
    </lineage>
</organism>
<dbReference type="SMART" id="SM00100">
    <property type="entry name" value="cNMP"/>
    <property type="match status" value="1"/>
</dbReference>
<comment type="caution">
    <text evidence="2">The sequence shown here is derived from an EMBL/GenBank/DDBJ whole genome shotgun (WGS) entry which is preliminary data.</text>
</comment>